<dbReference type="Gene3D" id="3.90.79.10">
    <property type="entry name" value="Nucleoside Triphosphate Pyrophosphohydrolase"/>
    <property type="match status" value="1"/>
</dbReference>
<evidence type="ECO:0000256" key="14">
    <source>
        <dbReference type="PIRSR" id="PIRSR604385-3"/>
    </source>
</evidence>
<protein>
    <recommendedName>
        <fullName evidence="4">ADP-ribose pyrophosphatase</fullName>
        <ecNumber evidence="3">3.6.1.13</ecNumber>
    </recommendedName>
    <alternativeName>
        <fullName evidence="9">ADP-ribose diphosphatase</fullName>
    </alternativeName>
    <alternativeName>
        <fullName evidence="11">ADP-ribose phosphohydrolase</fullName>
    </alternativeName>
    <alternativeName>
        <fullName evidence="10">Adenosine diphosphoribose pyrophosphatase</fullName>
    </alternativeName>
</protein>
<dbReference type="Proteomes" id="UP000570514">
    <property type="component" value="Unassembled WGS sequence"/>
</dbReference>
<keyword evidence="6 16" id="KW-0378">Hydrolase</keyword>
<dbReference type="GO" id="GO:0019144">
    <property type="term" value="F:ADP-sugar diphosphatase activity"/>
    <property type="evidence" value="ECO:0007669"/>
    <property type="project" value="TreeGrafter"/>
</dbReference>
<dbReference type="GO" id="GO:0047631">
    <property type="term" value="F:ADP-ribose diphosphatase activity"/>
    <property type="evidence" value="ECO:0007669"/>
    <property type="project" value="UniProtKB-EC"/>
</dbReference>
<evidence type="ECO:0000256" key="11">
    <source>
        <dbReference type="ARBA" id="ARBA00033056"/>
    </source>
</evidence>
<evidence type="ECO:0000256" key="12">
    <source>
        <dbReference type="ARBA" id="ARBA00049546"/>
    </source>
</evidence>
<dbReference type="PANTHER" id="PTHR11839:SF5">
    <property type="entry name" value="ADP-RIBOSE PYROPHOSPHATASE"/>
    <property type="match status" value="1"/>
</dbReference>
<dbReference type="InterPro" id="IPR015797">
    <property type="entry name" value="NUDIX_hydrolase-like_dom_sf"/>
</dbReference>
<keyword evidence="5 13" id="KW-0479">Metal-binding</keyword>
<feature type="binding site" evidence="13">
    <location>
        <position position="153"/>
    </location>
    <ligand>
        <name>Mg(2+)</name>
        <dbReference type="ChEBI" id="CHEBI:18420"/>
        <label>1</label>
    </ligand>
</feature>
<dbReference type="Pfam" id="PF00293">
    <property type="entry name" value="NUDIX"/>
    <property type="match status" value="1"/>
</dbReference>
<organism evidence="16 17">
    <name type="scientific">Rhizomicrobium palustre</name>
    <dbReference type="NCBI Taxonomy" id="189966"/>
    <lineage>
        <taxon>Bacteria</taxon>
        <taxon>Pseudomonadati</taxon>
        <taxon>Pseudomonadota</taxon>
        <taxon>Alphaproteobacteria</taxon>
        <taxon>Micropepsales</taxon>
        <taxon>Micropepsaceae</taxon>
        <taxon>Rhizomicrobium</taxon>
    </lineage>
</organism>
<name>A0A846MUP5_9PROT</name>
<dbReference type="InterPro" id="IPR004385">
    <property type="entry name" value="NDP_pyrophosphatase"/>
</dbReference>
<evidence type="ECO:0000256" key="5">
    <source>
        <dbReference type="ARBA" id="ARBA00022723"/>
    </source>
</evidence>
<feature type="binding site" evidence="13">
    <location>
        <position position="100"/>
    </location>
    <ligand>
        <name>Mg(2+)</name>
        <dbReference type="ChEBI" id="CHEBI:18420"/>
        <label>2</label>
    </ligand>
</feature>
<dbReference type="PANTHER" id="PTHR11839">
    <property type="entry name" value="UDP/ADP-SUGAR PYROPHOSPHATASE"/>
    <property type="match status" value="1"/>
</dbReference>
<reference evidence="16 17" key="1">
    <citation type="submission" date="2020-03" db="EMBL/GenBank/DDBJ databases">
        <title>Genomic Encyclopedia of Type Strains, Phase IV (KMG-IV): sequencing the most valuable type-strain genomes for metagenomic binning, comparative biology and taxonomic classification.</title>
        <authorList>
            <person name="Goeker M."/>
        </authorList>
    </citation>
    <scope>NUCLEOTIDE SEQUENCE [LARGE SCALE GENOMIC DNA]</scope>
    <source>
        <strain evidence="16 17">DSM 19867</strain>
    </source>
</reference>
<evidence type="ECO:0000256" key="3">
    <source>
        <dbReference type="ARBA" id="ARBA00012453"/>
    </source>
</evidence>
<dbReference type="EC" id="3.6.1.13" evidence="3"/>
<dbReference type="InterPro" id="IPR020084">
    <property type="entry name" value="NUDIX_hydrolase_CS"/>
</dbReference>
<dbReference type="GO" id="GO:0046872">
    <property type="term" value="F:metal ion binding"/>
    <property type="evidence" value="ECO:0007669"/>
    <property type="project" value="UniProtKB-KW"/>
</dbReference>
<evidence type="ECO:0000256" key="2">
    <source>
        <dbReference type="ARBA" id="ARBA00007482"/>
    </source>
</evidence>
<dbReference type="EMBL" id="JAASRM010000001">
    <property type="protein sequence ID" value="NIK86955.1"/>
    <property type="molecule type" value="Genomic_DNA"/>
</dbReference>
<dbReference type="GO" id="GO:0006753">
    <property type="term" value="P:nucleoside phosphate metabolic process"/>
    <property type="evidence" value="ECO:0007669"/>
    <property type="project" value="TreeGrafter"/>
</dbReference>
<comment type="catalytic activity">
    <reaction evidence="12">
        <text>ADP-D-ribose + H2O = D-ribose 5-phosphate + AMP + 2 H(+)</text>
        <dbReference type="Rhea" id="RHEA:10412"/>
        <dbReference type="ChEBI" id="CHEBI:15377"/>
        <dbReference type="ChEBI" id="CHEBI:15378"/>
        <dbReference type="ChEBI" id="CHEBI:57967"/>
        <dbReference type="ChEBI" id="CHEBI:78346"/>
        <dbReference type="ChEBI" id="CHEBI:456215"/>
        <dbReference type="EC" id="3.6.1.13"/>
    </reaction>
</comment>
<comment type="caution">
    <text evidence="16">The sequence shown here is derived from an EMBL/GenBank/DDBJ whole genome shotgun (WGS) entry which is preliminary data.</text>
</comment>
<evidence type="ECO:0000256" key="9">
    <source>
        <dbReference type="ARBA" id="ARBA00030162"/>
    </source>
</evidence>
<evidence type="ECO:0000313" key="17">
    <source>
        <dbReference type="Proteomes" id="UP000570514"/>
    </source>
</evidence>
<gene>
    <name evidence="16" type="ORF">FHS83_000273</name>
</gene>
<dbReference type="GO" id="GO:0005829">
    <property type="term" value="C:cytosol"/>
    <property type="evidence" value="ECO:0007669"/>
    <property type="project" value="TreeGrafter"/>
</dbReference>
<dbReference type="PROSITE" id="PS51462">
    <property type="entry name" value="NUDIX"/>
    <property type="match status" value="1"/>
</dbReference>
<keyword evidence="7 13" id="KW-0460">Magnesium</keyword>
<evidence type="ECO:0000259" key="15">
    <source>
        <dbReference type="PROSITE" id="PS51462"/>
    </source>
</evidence>
<evidence type="ECO:0000256" key="6">
    <source>
        <dbReference type="ARBA" id="ARBA00022801"/>
    </source>
</evidence>
<dbReference type="RefSeq" id="WP_167080111.1">
    <property type="nucleotide sequence ID" value="NZ_BAAADC010000001.1"/>
</dbReference>
<dbReference type="InterPro" id="IPR000086">
    <property type="entry name" value="NUDIX_hydrolase_dom"/>
</dbReference>
<evidence type="ECO:0000256" key="8">
    <source>
        <dbReference type="ARBA" id="ARBA00025164"/>
    </source>
</evidence>
<sequence>MTKKTKIEKTRLLVDDFFKLEEAYVAFEKKDGEMSKTVRRLDLKRDDAVCALIVNQHKGTVVLVRQFRYAALSRGQAWPLELVAGLIDDGEPAEDAIRREILEEAGYKVGPLQRLFTFYPSPGITSERGILFYGETDGAEPVEAGGGLAEENEDIEIVELPFAEAFAMVESGEIYDGKTLIGLLWLKNKLA</sequence>
<dbReference type="AlphaFoldDB" id="A0A846MUP5"/>
<comment type="cofactor">
    <cofactor evidence="1 13">
        <name>Mg(2+)</name>
        <dbReference type="ChEBI" id="CHEBI:18420"/>
    </cofactor>
</comment>
<proteinExistence type="inferred from homology"/>
<feature type="domain" description="Nudix hydrolase" evidence="15">
    <location>
        <begin position="44"/>
        <end position="182"/>
    </location>
</feature>
<evidence type="ECO:0000256" key="4">
    <source>
        <dbReference type="ARBA" id="ARBA00013297"/>
    </source>
</evidence>
<evidence type="ECO:0000256" key="13">
    <source>
        <dbReference type="PIRSR" id="PIRSR604385-2"/>
    </source>
</evidence>
<evidence type="ECO:0000313" key="16">
    <source>
        <dbReference type="EMBL" id="NIK86955.1"/>
    </source>
</evidence>
<comment type="function">
    <text evidence="8">Acts on ADP-mannose and ADP-glucose as well as ADP-ribose. Prevents glycogen biosynthesis. The reaction catalyzed by this enzyme is a limiting step of the gluconeogenic process.</text>
</comment>
<keyword evidence="17" id="KW-1185">Reference proteome</keyword>
<dbReference type="SUPFAM" id="SSF55811">
    <property type="entry name" value="Nudix"/>
    <property type="match status" value="1"/>
</dbReference>
<evidence type="ECO:0000256" key="10">
    <source>
        <dbReference type="ARBA" id="ARBA00030308"/>
    </source>
</evidence>
<accession>A0A846MUP5</accession>
<dbReference type="GO" id="GO:0019693">
    <property type="term" value="P:ribose phosphate metabolic process"/>
    <property type="evidence" value="ECO:0007669"/>
    <property type="project" value="TreeGrafter"/>
</dbReference>
<dbReference type="NCBIfam" id="TIGR00052">
    <property type="entry name" value="nudix-type nucleoside diphosphatase, YffH/AdpP family"/>
    <property type="match status" value="1"/>
</dbReference>
<dbReference type="PROSITE" id="PS00893">
    <property type="entry name" value="NUDIX_BOX"/>
    <property type="match status" value="1"/>
</dbReference>
<feature type="binding site" evidence="13">
    <location>
        <position position="84"/>
    </location>
    <ligand>
        <name>Mg(2+)</name>
        <dbReference type="ChEBI" id="CHEBI:18420"/>
        <label>1</label>
    </ligand>
</feature>
<feature type="binding site" evidence="13">
    <location>
        <position position="104"/>
    </location>
    <ligand>
        <name>Mg(2+)</name>
        <dbReference type="ChEBI" id="CHEBI:18420"/>
        <label>2</label>
    </ligand>
</feature>
<feature type="short sequence motif" description="Nudix box" evidence="14">
    <location>
        <begin position="85"/>
        <end position="107"/>
    </location>
</feature>
<comment type="similarity">
    <text evidence="2">Belongs to the Nudix hydrolase family. NudF subfamily.</text>
</comment>
<evidence type="ECO:0000256" key="7">
    <source>
        <dbReference type="ARBA" id="ARBA00022842"/>
    </source>
</evidence>
<evidence type="ECO:0000256" key="1">
    <source>
        <dbReference type="ARBA" id="ARBA00001946"/>
    </source>
</evidence>